<sequence length="494" mass="54703">MGEMVNKCKQGDVGLDNRIHVLNDDGDITSNHMLENENTTALESDSRKDSSGNNHPSDDWFPITQSRRGNAWTATFHLLSSGIGIQTLSLPLAFVYTGWFWGIFCLSLAFIWQLYTIGLLVSLHESVPDTRYSRYLQLSIAAFGEKFGKIFALFPVMYLSGGTCVLFIITGGRTMKLFYQLLCGDCSSKQPLTTTQWFLVFICLAILVSLFLPNLHSVALVSFLGAIMVVGYCTILWVVLIAKGRENDVVYDPSDVVMSEASQVRSILNALGIIAVVFRGHNVVLEIQGTIPSTPSHSSSKSMRKGVLASYLIIAMCFFPFSIVGYWSFGNKFPSNGGLLTALSTTLHNRMSKPLLGLIYVQVVISCVTAFQIYSMVVYDNLERAYVSRTNHECSKFTRMTVRILFGGLTFFISAAFPFLQSLSLLIGGIALHLTFGYPSLMWIAIKRPPKKSVSWWLNLVLGCLGTGLSVFVIVGAVWNLVCKGLDANFFHPR</sequence>
<evidence type="ECO:0000256" key="1">
    <source>
        <dbReference type="ARBA" id="ARBA00004370"/>
    </source>
</evidence>
<dbReference type="Proteomes" id="UP000245207">
    <property type="component" value="Unassembled WGS sequence"/>
</dbReference>
<dbReference type="GO" id="GO:0016020">
    <property type="term" value="C:membrane"/>
    <property type="evidence" value="ECO:0007669"/>
    <property type="project" value="UniProtKB-SubCell"/>
</dbReference>
<evidence type="ECO:0000256" key="7">
    <source>
        <dbReference type="SAM" id="MobiDB-lite"/>
    </source>
</evidence>
<evidence type="ECO:0000256" key="3">
    <source>
        <dbReference type="ARBA" id="ARBA00022692"/>
    </source>
</evidence>
<organism evidence="10 11">
    <name type="scientific">Artemisia annua</name>
    <name type="common">Sweet wormwood</name>
    <dbReference type="NCBI Taxonomy" id="35608"/>
    <lineage>
        <taxon>Eukaryota</taxon>
        <taxon>Viridiplantae</taxon>
        <taxon>Streptophyta</taxon>
        <taxon>Embryophyta</taxon>
        <taxon>Tracheophyta</taxon>
        <taxon>Spermatophyta</taxon>
        <taxon>Magnoliopsida</taxon>
        <taxon>eudicotyledons</taxon>
        <taxon>Gunneridae</taxon>
        <taxon>Pentapetalae</taxon>
        <taxon>asterids</taxon>
        <taxon>campanulids</taxon>
        <taxon>Asterales</taxon>
        <taxon>Asteraceae</taxon>
        <taxon>Asteroideae</taxon>
        <taxon>Anthemideae</taxon>
        <taxon>Artemisiinae</taxon>
        <taxon>Artemisia</taxon>
    </lineage>
</organism>
<evidence type="ECO:0000259" key="9">
    <source>
        <dbReference type="Pfam" id="PF01490"/>
    </source>
</evidence>
<keyword evidence="11" id="KW-1185">Reference proteome</keyword>
<dbReference type="Pfam" id="PF01490">
    <property type="entry name" value="Aa_trans"/>
    <property type="match status" value="1"/>
</dbReference>
<evidence type="ECO:0000256" key="2">
    <source>
        <dbReference type="ARBA" id="ARBA00022448"/>
    </source>
</evidence>
<feature type="transmembrane region" description="Helical" evidence="8">
    <location>
        <begin position="218"/>
        <end position="242"/>
    </location>
</feature>
<dbReference type="InterPro" id="IPR013057">
    <property type="entry name" value="AA_transpt_TM"/>
</dbReference>
<dbReference type="STRING" id="35608.A0A2U1N3N4"/>
<evidence type="ECO:0000256" key="5">
    <source>
        <dbReference type="ARBA" id="ARBA00022989"/>
    </source>
</evidence>
<keyword evidence="5 8" id="KW-1133">Transmembrane helix</keyword>
<protein>
    <submittedName>
        <fullName evidence="10">Amino acid transporter, transmembrane</fullName>
    </submittedName>
</protein>
<evidence type="ECO:0000256" key="4">
    <source>
        <dbReference type="ARBA" id="ARBA00022970"/>
    </source>
</evidence>
<accession>A0A2U1N3N4</accession>
<keyword evidence="2" id="KW-0813">Transport</keyword>
<evidence type="ECO:0000256" key="6">
    <source>
        <dbReference type="ARBA" id="ARBA00023136"/>
    </source>
</evidence>
<dbReference type="OrthoDB" id="40134at2759"/>
<feature type="transmembrane region" description="Helical" evidence="8">
    <location>
        <begin position="150"/>
        <end position="171"/>
    </location>
</feature>
<evidence type="ECO:0000313" key="11">
    <source>
        <dbReference type="Proteomes" id="UP000245207"/>
    </source>
</evidence>
<evidence type="ECO:0000313" key="10">
    <source>
        <dbReference type="EMBL" id="PWA68086.1"/>
    </source>
</evidence>
<feature type="transmembrane region" description="Helical" evidence="8">
    <location>
        <begin position="93"/>
        <end position="115"/>
    </location>
</feature>
<proteinExistence type="predicted"/>
<dbReference type="PANTHER" id="PTHR48017">
    <property type="entry name" value="OS05G0424000 PROTEIN-RELATED"/>
    <property type="match status" value="1"/>
</dbReference>
<feature type="transmembrane region" description="Helical" evidence="8">
    <location>
        <begin position="192"/>
        <end position="212"/>
    </location>
</feature>
<gene>
    <name evidence="10" type="ORF">CTI12_AA311550</name>
</gene>
<feature type="transmembrane region" description="Helical" evidence="8">
    <location>
        <begin position="426"/>
        <end position="446"/>
    </location>
</feature>
<feature type="domain" description="Amino acid transporter transmembrane" evidence="9">
    <location>
        <begin position="68"/>
        <end position="476"/>
    </location>
</feature>
<feature type="transmembrane region" description="Helical" evidence="8">
    <location>
        <begin position="458"/>
        <end position="482"/>
    </location>
</feature>
<comment type="caution">
    <text evidence="10">The sequence shown here is derived from an EMBL/GenBank/DDBJ whole genome shotgun (WGS) entry which is preliminary data.</text>
</comment>
<keyword evidence="4" id="KW-0029">Amino-acid transport</keyword>
<dbReference type="EMBL" id="PKPP01003709">
    <property type="protein sequence ID" value="PWA68086.1"/>
    <property type="molecule type" value="Genomic_DNA"/>
</dbReference>
<dbReference type="GO" id="GO:0006865">
    <property type="term" value="P:amino acid transport"/>
    <property type="evidence" value="ECO:0007669"/>
    <property type="project" value="UniProtKB-KW"/>
</dbReference>
<evidence type="ECO:0000256" key="8">
    <source>
        <dbReference type="SAM" id="Phobius"/>
    </source>
</evidence>
<reference evidence="10 11" key="1">
    <citation type="journal article" date="2018" name="Mol. Plant">
        <title>The genome of Artemisia annua provides insight into the evolution of Asteraceae family and artemisinin biosynthesis.</title>
        <authorList>
            <person name="Shen Q."/>
            <person name="Zhang L."/>
            <person name="Liao Z."/>
            <person name="Wang S."/>
            <person name="Yan T."/>
            <person name="Shi P."/>
            <person name="Liu M."/>
            <person name="Fu X."/>
            <person name="Pan Q."/>
            <person name="Wang Y."/>
            <person name="Lv Z."/>
            <person name="Lu X."/>
            <person name="Zhang F."/>
            <person name="Jiang W."/>
            <person name="Ma Y."/>
            <person name="Chen M."/>
            <person name="Hao X."/>
            <person name="Li L."/>
            <person name="Tang Y."/>
            <person name="Lv G."/>
            <person name="Zhou Y."/>
            <person name="Sun X."/>
            <person name="Brodelius P.E."/>
            <person name="Rose J.K.C."/>
            <person name="Tang K."/>
        </authorList>
    </citation>
    <scope>NUCLEOTIDE SEQUENCE [LARGE SCALE GENOMIC DNA]</scope>
    <source>
        <strain evidence="11">cv. Huhao1</strain>
        <tissue evidence="10">Leaf</tissue>
    </source>
</reference>
<feature type="transmembrane region" description="Helical" evidence="8">
    <location>
        <begin position="400"/>
        <end position="420"/>
    </location>
</feature>
<keyword evidence="6 8" id="KW-0472">Membrane</keyword>
<feature type="transmembrane region" description="Helical" evidence="8">
    <location>
        <begin position="308"/>
        <end position="329"/>
    </location>
</feature>
<keyword evidence="3 8" id="KW-0812">Transmembrane</keyword>
<feature type="transmembrane region" description="Helical" evidence="8">
    <location>
        <begin position="359"/>
        <end position="379"/>
    </location>
</feature>
<dbReference type="AlphaFoldDB" id="A0A2U1N3N4"/>
<comment type="subcellular location">
    <subcellularLocation>
        <location evidence="1">Membrane</location>
    </subcellularLocation>
</comment>
<feature type="region of interest" description="Disordered" evidence="7">
    <location>
        <begin position="39"/>
        <end position="62"/>
    </location>
</feature>
<name>A0A2U1N3N4_ARTAN</name>